<feature type="compositionally biased region" description="Low complexity" evidence="8">
    <location>
        <begin position="381"/>
        <end position="390"/>
    </location>
</feature>
<dbReference type="GO" id="GO:0051258">
    <property type="term" value="P:protein polymerization"/>
    <property type="evidence" value="ECO:0007669"/>
    <property type="project" value="UniProtKB-ARBA"/>
</dbReference>
<keyword evidence="6" id="KW-0131">Cell cycle</keyword>
<name>A0A3L6R0F0_PANMI</name>
<keyword evidence="5" id="KW-0472">Membrane</keyword>
<keyword evidence="2" id="KW-0217">Developmental protein</keyword>
<dbReference type="Proteomes" id="UP000275267">
    <property type="component" value="Unassembled WGS sequence"/>
</dbReference>
<evidence type="ECO:0000256" key="7">
    <source>
        <dbReference type="ARBA" id="ARBA00024211"/>
    </source>
</evidence>
<dbReference type="GO" id="GO:0051301">
    <property type="term" value="P:cell division"/>
    <property type="evidence" value="ECO:0007669"/>
    <property type="project" value="UniProtKB-KW"/>
</dbReference>
<evidence type="ECO:0000256" key="4">
    <source>
        <dbReference type="ARBA" id="ARBA00022618"/>
    </source>
</evidence>
<feature type="compositionally biased region" description="Basic and acidic residues" evidence="8">
    <location>
        <begin position="334"/>
        <end position="346"/>
    </location>
</feature>
<dbReference type="Pfam" id="PF06136">
    <property type="entry name" value="SOK"/>
    <property type="match status" value="1"/>
</dbReference>
<dbReference type="GO" id="GO:0005886">
    <property type="term" value="C:plasma membrane"/>
    <property type="evidence" value="ECO:0007669"/>
    <property type="project" value="UniProtKB-SubCell"/>
</dbReference>
<comment type="similarity">
    <text evidence="7">Belongs to the SOSEKI family.</text>
</comment>
<reference evidence="11" key="1">
    <citation type="journal article" date="2019" name="Nat. Commun.">
        <title>The genome of broomcorn millet.</title>
        <authorList>
            <person name="Zou C."/>
            <person name="Miki D."/>
            <person name="Li D."/>
            <person name="Tang Q."/>
            <person name="Xiao L."/>
            <person name="Rajput S."/>
            <person name="Deng P."/>
            <person name="Jia W."/>
            <person name="Huang R."/>
            <person name="Zhang M."/>
            <person name="Sun Y."/>
            <person name="Hu J."/>
            <person name="Fu X."/>
            <person name="Schnable P.S."/>
            <person name="Li F."/>
            <person name="Zhang H."/>
            <person name="Feng B."/>
            <person name="Zhu X."/>
            <person name="Liu R."/>
            <person name="Schnable J.C."/>
            <person name="Zhu J.-K."/>
            <person name="Zhang H."/>
        </authorList>
    </citation>
    <scope>NUCLEOTIDE SEQUENCE [LARGE SCALE GENOMIC DNA]</scope>
</reference>
<evidence type="ECO:0000256" key="3">
    <source>
        <dbReference type="ARBA" id="ARBA00022475"/>
    </source>
</evidence>
<dbReference type="EMBL" id="PQIB02000010">
    <property type="protein sequence ID" value="RLM92660.1"/>
    <property type="molecule type" value="Genomic_DNA"/>
</dbReference>
<comment type="caution">
    <text evidence="10">The sequence shown here is derived from an EMBL/GenBank/DDBJ whole genome shotgun (WGS) entry which is preliminary data.</text>
</comment>
<feature type="compositionally biased region" description="Basic and acidic residues" evidence="8">
    <location>
        <begin position="358"/>
        <end position="367"/>
    </location>
</feature>
<evidence type="ECO:0000313" key="10">
    <source>
        <dbReference type="EMBL" id="RLM92660.1"/>
    </source>
</evidence>
<keyword evidence="11" id="KW-1185">Reference proteome</keyword>
<dbReference type="OrthoDB" id="1907705at2759"/>
<keyword evidence="4" id="KW-0132">Cell division</keyword>
<dbReference type="PANTHER" id="PTHR31083:SF5">
    <property type="entry name" value="PROTEIN SOSEKI 1"/>
    <property type="match status" value="1"/>
</dbReference>
<accession>A0A3L6R0F0</accession>
<sequence length="420" mass="46200">MDAHRAGEQGAAGEVRRINVVYFLSRGGRTDHHLFRVNHRNRAGVRLRDVKRWLSELRGKDMPDNYSWSYKRKYKAGYVWQDLKDDDLITPISDNEYVLKGCDVRGTPPPCAQAPGKTPSLVEKKQLEEEEETPCSQDRPVEVVLTPDSDESSPKTPPPADQDSPGGCESARRSAAPFKAEEPQGGVREQRQHQQQEVVIKIEVSRSQELREQKKQQQQQQEGAAAEKAVVRAAPREGQQPQGQGQGAGGDRSHALGYQQARRMRVARALHSMLTCGAADADDAALRPLARRSRRSAAEATGGGGVDDWPPTPTCPGMDGCGLRVSRKARSRRGGKDKPGKRDAHKPATLPRCSQCGKEFKPQELHAHMQSCRGFKERMRSSASASARPSADGRRRSSTAGHRSAERPSAASAVFLLTEP</sequence>
<keyword evidence="3" id="KW-1003">Cell membrane</keyword>
<proteinExistence type="inferred from homology"/>
<dbReference type="STRING" id="4540.A0A3L6R0F0"/>
<feature type="region of interest" description="Disordered" evidence="8">
    <location>
        <begin position="208"/>
        <end position="260"/>
    </location>
</feature>
<feature type="domain" description="SOSEKI DIX-like" evidence="9">
    <location>
        <begin position="19"/>
        <end position="103"/>
    </location>
</feature>
<feature type="region of interest" description="Disordered" evidence="8">
    <location>
        <begin position="290"/>
        <end position="420"/>
    </location>
</feature>
<comment type="subcellular location">
    <subcellularLocation>
        <location evidence="1">Cell membrane</location>
        <topology evidence="1">Peripheral membrane protein</topology>
        <orientation evidence="1">Cytoplasmic side</orientation>
    </subcellularLocation>
</comment>
<feature type="compositionally biased region" description="Low complexity" evidence="8">
    <location>
        <begin position="216"/>
        <end position="243"/>
    </location>
</feature>
<dbReference type="AlphaFoldDB" id="A0A3L6R0F0"/>
<evidence type="ECO:0000313" key="11">
    <source>
        <dbReference type="Proteomes" id="UP000275267"/>
    </source>
</evidence>
<evidence type="ECO:0000256" key="1">
    <source>
        <dbReference type="ARBA" id="ARBA00004413"/>
    </source>
</evidence>
<dbReference type="PANTHER" id="PTHR31083">
    <property type="entry name" value="UPSTREAM OF FLC PROTEIN (DUF966)"/>
    <property type="match status" value="1"/>
</dbReference>
<organism evidence="10 11">
    <name type="scientific">Panicum miliaceum</name>
    <name type="common">Proso millet</name>
    <name type="synonym">Broomcorn millet</name>
    <dbReference type="NCBI Taxonomy" id="4540"/>
    <lineage>
        <taxon>Eukaryota</taxon>
        <taxon>Viridiplantae</taxon>
        <taxon>Streptophyta</taxon>
        <taxon>Embryophyta</taxon>
        <taxon>Tracheophyta</taxon>
        <taxon>Spermatophyta</taxon>
        <taxon>Magnoliopsida</taxon>
        <taxon>Liliopsida</taxon>
        <taxon>Poales</taxon>
        <taxon>Poaceae</taxon>
        <taxon>PACMAD clade</taxon>
        <taxon>Panicoideae</taxon>
        <taxon>Panicodae</taxon>
        <taxon>Paniceae</taxon>
        <taxon>Panicinae</taxon>
        <taxon>Panicum</taxon>
        <taxon>Panicum sect. Panicum</taxon>
    </lineage>
</organism>
<evidence type="ECO:0000256" key="6">
    <source>
        <dbReference type="ARBA" id="ARBA00023306"/>
    </source>
</evidence>
<evidence type="ECO:0000256" key="2">
    <source>
        <dbReference type="ARBA" id="ARBA00022473"/>
    </source>
</evidence>
<gene>
    <name evidence="10" type="ORF">C2845_PM08G27360</name>
</gene>
<evidence type="ECO:0000256" key="5">
    <source>
        <dbReference type="ARBA" id="ARBA00023136"/>
    </source>
</evidence>
<feature type="region of interest" description="Disordered" evidence="8">
    <location>
        <begin position="125"/>
        <end position="195"/>
    </location>
</feature>
<evidence type="ECO:0000256" key="8">
    <source>
        <dbReference type="SAM" id="MobiDB-lite"/>
    </source>
</evidence>
<dbReference type="InterPro" id="IPR010369">
    <property type="entry name" value="SOK"/>
</dbReference>
<dbReference type="InterPro" id="IPR048351">
    <property type="entry name" value="SOK_DIX"/>
</dbReference>
<protein>
    <recommendedName>
        <fullName evidence="9">SOSEKI DIX-like domain-containing protein</fullName>
    </recommendedName>
</protein>
<evidence type="ECO:0000259" key="9">
    <source>
        <dbReference type="Pfam" id="PF06136"/>
    </source>
</evidence>